<dbReference type="STRING" id="1890364.A0A2P6N525"/>
<comment type="subcellular location">
    <subcellularLocation>
        <location evidence="1 6">Nucleus</location>
    </subcellularLocation>
</comment>
<evidence type="ECO:0000256" key="5">
    <source>
        <dbReference type="ARBA" id="ARBA00023242"/>
    </source>
</evidence>
<comment type="caution">
    <text evidence="8">The sequence shown here is derived from an EMBL/GenBank/DDBJ whole genome shotgun (WGS) entry which is preliminary data.</text>
</comment>
<dbReference type="Gene3D" id="3.60.21.50">
    <property type="match status" value="1"/>
</dbReference>
<evidence type="ECO:0000259" key="7">
    <source>
        <dbReference type="Pfam" id="PF04042"/>
    </source>
</evidence>
<keyword evidence="9" id="KW-1185">Reference proteome</keyword>
<keyword evidence="5 6" id="KW-0539">Nucleus</keyword>
<comment type="similarity">
    <text evidence="2 6">Belongs to the DNA polymerase epsilon subunit B family.</text>
</comment>
<sequence length="488" mass="55615">MCHWVSTRHSFNETPFTANPNYIISSSYGYRLLLFMNAVEVEEAFEFCCLWIEEKTPSIRVINAEDFPKYKWNTERKLFRLYYLAYNRVKRHPAFNNAKEKRDVMRRHHFDHLIQQQLTPVDALLGSPGVKFVLGMLTQLKEGQYYLEDMKGNVPITLDKAEFTSGFFVEAEGSFSDADGVFNVVTMSLALGEPKEVSNKSIAGLDLFAPGIVKTTKSKYGMFRSESISERETTIPEDSEILVLSDVHLDDDRVLDKLYTLLSAFEEDSEKAPDVVVFMGNFTSNLKTYSKNIQDLQNGLSRLADIISHLERVTREVQFVFVPGPTDPGGQLSSILPLPPLPSSFTNVIREKLPNAIFTTNPCRIRFHGQDITVFREDVLNKMRRQCIVPPTDTEDCSDPSLHLVKSICDGAHLCPLTMQTRPVHWNLDQSLHLFPLPDTLILSDRYEQYDHIHNGCLAFNPGSFAADFSFVTYFPSDKSVEYSRVTE</sequence>
<keyword evidence="4 6" id="KW-0238">DNA-binding</keyword>
<organism evidence="8 9">
    <name type="scientific">Planoprotostelium fungivorum</name>
    <dbReference type="NCBI Taxonomy" id="1890364"/>
    <lineage>
        <taxon>Eukaryota</taxon>
        <taxon>Amoebozoa</taxon>
        <taxon>Evosea</taxon>
        <taxon>Variosea</taxon>
        <taxon>Cavosteliida</taxon>
        <taxon>Cavosteliaceae</taxon>
        <taxon>Planoprotostelium</taxon>
    </lineage>
</organism>
<dbReference type="GO" id="GO:0003677">
    <property type="term" value="F:DNA binding"/>
    <property type="evidence" value="ECO:0007669"/>
    <property type="project" value="UniProtKB-UniRule"/>
</dbReference>
<dbReference type="FunCoup" id="A0A2P6N525">
    <property type="interactions" value="430"/>
</dbReference>
<dbReference type="PANTHER" id="PTHR12708:SF0">
    <property type="entry name" value="DNA POLYMERASE EPSILON SUBUNIT 2"/>
    <property type="match status" value="1"/>
</dbReference>
<dbReference type="AlphaFoldDB" id="A0A2P6N525"/>
<dbReference type="InterPro" id="IPR007185">
    <property type="entry name" value="DNA_pol_a/d/e_bsu"/>
</dbReference>
<gene>
    <name evidence="8" type="ORF">PROFUN_13137</name>
</gene>
<dbReference type="EMBL" id="MDYQ01000199">
    <property type="protein sequence ID" value="PRP79059.1"/>
    <property type="molecule type" value="Genomic_DNA"/>
</dbReference>
<feature type="domain" description="DNA polymerase alpha/delta/epsilon subunit B" evidence="7">
    <location>
        <begin position="241"/>
        <end position="451"/>
    </location>
</feature>
<evidence type="ECO:0000256" key="4">
    <source>
        <dbReference type="ARBA" id="ARBA00023125"/>
    </source>
</evidence>
<comment type="function">
    <text evidence="6">Participates in DNA repair and in chromosomal DNA replication.</text>
</comment>
<dbReference type="InterPro" id="IPR029052">
    <property type="entry name" value="Metallo-depent_PP-like"/>
</dbReference>
<dbReference type="SUPFAM" id="SSF56300">
    <property type="entry name" value="Metallo-dependent phosphatases"/>
    <property type="match status" value="1"/>
</dbReference>
<dbReference type="GO" id="GO:0008622">
    <property type="term" value="C:epsilon DNA polymerase complex"/>
    <property type="evidence" value="ECO:0007669"/>
    <property type="project" value="UniProtKB-UniRule"/>
</dbReference>
<dbReference type="Proteomes" id="UP000241769">
    <property type="component" value="Unassembled WGS sequence"/>
</dbReference>
<proteinExistence type="inferred from homology"/>
<dbReference type="Pfam" id="PF04042">
    <property type="entry name" value="DNA_pol_E_B"/>
    <property type="match status" value="1"/>
</dbReference>
<evidence type="ECO:0000313" key="8">
    <source>
        <dbReference type="EMBL" id="PRP79059.1"/>
    </source>
</evidence>
<dbReference type="InParanoid" id="A0A2P6N525"/>
<evidence type="ECO:0000256" key="1">
    <source>
        <dbReference type="ARBA" id="ARBA00004123"/>
    </source>
</evidence>
<evidence type="ECO:0000256" key="3">
    <source>
        <dbReference type="ARBA" id="ARBA00022705"/>
    </source>
</evidence>
<dbReference type="GO" id="GO:0042276">
    <property type="term" value="P:error-prone translesion synthesis"/>
    <property type="evidence" value="ECO:0007669"/>
    <property type="project" value="TreeGrafter"/>
</dbReference>
<evidence type="ECO:0000313" key="9">
    <source>
        <dbReference type="Proteomes" id="UP000241769"/>
    </source>
</evidence>
<dbReference type="InterPro" id="IPR016266">
    <property type="entry name" value="POLE2"/>
</dbReference>
<reference evidence="8 9" key="1">
    <citation type="journal article" date="2018" name="Genome Biol. Evol.">
        <title>Multiple Roots of Fruiting Body Formation in Amoebozoa.</title>
        <authorList>
            <person name="Hillmann F."/>
            <person name="Forbes G."/>
            <person name="Novohradska S."/>
            <person name="Ferling I."/>
            <person name="Riege K."/>
            <person name="Groth M."/>
            <person name="Westermann M."/>
            <person name="Marz M."/>
            <person name="Spaller T."/>
            <person name="Winckler T."/>
            <person name="Schaap P."/>
            <person name="Glockner G."/>
        </authorList>
    </citation>
    <scope>NUCLEOTIDE SEQUENCE [LARGE SCALE GENOMIC DNA]</scope>
    <source>
        <strain evidence="8 9">Jena</strain>
    </source>
</reference>
<keyword evidence="3 6" id="KW-0235">DNA replication</keyword>
<dbReference type="OrthoDB" id="10254730at2759"/>
<dbReference type="PANTHER" id="PTHR12708">
    <property type="entry name" value="DNA POLYMERASE EPSILON SUBUNIT B"/>
    <property type="match status" value="1"/>
</dbReference>
<accession>A0A2P6N525</accession>
<evidence type="ECO:0000256" key="6">
    <source>
        <dbReference type="PIRNR" id="PIRNR000799"/>
    </source>
</evidence>
<dbReference type="GO" id="GO:0006261">
    <property type="term" value="P:DNA-templated DNA replication"/>
    <property type="evidence" value="ECO:0007669"/>
    <property type="project" value="InterPro"/>
</dbReference>
<dbReference type="PIRSF" id="PIRSF000799">
    <property type="entry name" value="DNA_pol_eps_2"/>
    <property type="match status" value="1"/>
</dbReference>
<evidence type="ECO:0000256" key="2">
    <source>
        <dbReference type="ARBA" id="ARBA00009560"/>
    </source>
</evidence>
<name>A0A2P6N525_9EUKA</name>
<protein>
    <recommendedName>
        <fullName evidence="6">DNA polymerase epsilon subunit</fullName>
    </recommendedName>
    <alternativeName>
        <fullName evidence="6">DNA polymerase II subunit 2</fullName>
    </alternativeName>
</protein>